<proteinExistence type="predicted"/>
<feature type="region of interest" description="Disordered" evidence="1">
    <location>
        <begin position="118"/>
        <end position="174"/>
    </location>
</feature>
<dbReference type="HOGENOM" id="CLU_1156576_0_0_1"/>
<organism evidence="2 3">
    <name type="scientific">Lachancea thermotolerans (strain ATCC 56472 / CBS 6340 / NRRL Y-8284)</name>
    <name type="common">Yeast</name>
    <name type="synonym">Kluyveromyces thermotolerans</name>
    <dbReference type="NCBI Taxonomy" id="559295"/>
    <lineage>
        <taxon>Eukaryota</taxon>
        <taxon>Fungi</taxon>
        <taxon>Dikarya</taxon>
        <taxon>Ascomycota</taxon>
        <taxon>Saccharomycotina</taxon>
        <taxon>Saccharomycetes</taxon>
        <taxon>Saccharomycetales</taxon>
        <taxon>Saccharomycetaceae</taxon>
        <taxon>Lachancea</taxon>
    </lineage>
</organism>
<evidence type="ECO:0000256" key="1">
    <source>
        <dbReference type="SAM" id="MobiDB-lite"/>
    </source>
</evidence>
<dbReference type="KEGG" id="lth:KLTH0H02376g"/>
<dbReference type="RefSeq" id="XP_002555983.1">
    <property type="nucleotide sequence ID" value="XM_002555937.1"/>
</dbReference>
<dbReference type="EMBL" id="CU928180">
    <property type="protein sequence ID" value="CAR30121.1"/>
    <property type="molecule type" value="Genomic_DNA"/>
</dbReference>
<dbReference type="OMA" id="AIHGTHP"/>
<dbReference type="GeneID" id="8294296"/>
<name>C5E260_LACTC</name>
<gene>
    <name evidence="2" type="ordered locus">KLTH0H02376g</name>
</gene>
<evidence type="ECO:0000313" key="2">
    <source>
        <dbReference type="EMBL" id="CAR30121.1"/>
    </source>
</evidence>
<feature type="compositionally biased region" description="Low complexity" evidence="1">
    <location>
        <begin position="138"/>
        <end position="148"/>
    </location>
</feature>
<dbReference type="InParanoid" id="C5E260"/>
<dbReference type="OrthoDB" id="4062164at2759"/>
<sequence length="240" mass="26120">MSVLERPLSHNSPVFVPSPECTARAYTLPANTTGVRQLVIRKQNGRVVAAKSQLIDRMEDALVRWRPPASCHAGSTAALKGKHPYQQELDTDVDLTSVPLHASLDSIRHYFDNLGHTISRPCSQRPPKTEQLAGSTQSPASSPASSASGMAVQIRQSVQSAGTRGTTPRAMAYDADPDNIEARPASYSFPIPAYYLPHTDACPVGESTRENNEEAHGCWAQWTTFWDELCDDLAALCSCN</sequence>
<protein>
    <submittedName>
        <fullName evidence="2">KLTH0H02376p</fullName>
    </submittedName>
</protein>
<dbReference type="Proteomes" id="UP000002036">
    <property type="component" value="Chromosome H"/>
</dbReference>
<accession>C5E260</accession>
<reference evidence="2 3" key="1">
    <citation type="journal article" date="2009" name="Genome Res.">
        <title>Comparative genomics of protoploid Saccharomycetaceae.</title>
        <authorList>
            <consortium name="The Genolevures Consortium"/>
            <person name="Souciet J.-L."/>
            <person name="Dujon B."/>
            <person name="Gaillardin C."/>
            <person name="Johnston M."/>
            <person name="Baret P.V."/>
            <person name="Cliften P."/>
            <person name="Sherman D.J."/>
            <person name="Weissenbach J."/>
            <person name="Westhof E."/>
            <person name="Wincker P."/>
            <person name="Jubin C."/>
            <person name="Poulain J."/>
            <person name="Barbe V."/>
            <person name="Segurens B."/>
            <person name="Artiguenave F."/>
            <person name="Anthouard V."/>
            <person name="Vacherie B."/>
            <person name="Val M.-E."/>
            <person name="Fulton R.S."/>
            <person name="Minx P."/>
            <person name="Wilson R."/>
            <person name="Durrens P."/>
            <person name="Jean G."/>
            <person name="Marck C."/>
            <person name="Martin T."/>
            <person name="Nikolski M."/>
            <person name="Rolland T."/>
            <person name="Seret M.-L."/>
            <person name="Casaregola S."/>
            <person name="Despons L."/>
            <person name="Fairhead C."/>
            <person name="Fischer G."/>
            <person name="Lafontaine I."/>
            <person name="Leh V."/>
            <person name="Lemaire M."/>
            <person name="de Montigny J."/>
            <person name="Neuveglise C."/>
            <person name="Thierry A."/>
            <person name="Blanc-Lenfle I."/>
            <person name="Bleykasten C."/>
            <person name="Diffels J."/>
            <person name="Fritsch E."/>
            <person name="Frangeul L."/>
            <person name="Goeffon A."/>
            <person name="Jauniaux N."/>
            <person name="Kachouri-Lafond R."/>
            <person name="Payen C."/>
            <person name="Potier S."/>
            <person name="Pribylova L."/>
            <person name="Ozanne C."/>
            <person name="Richard G.-F."/>
            <person name="Sacerdot C."/>
            <person name="Straub M.-L."/>
            <person name="Talla E."/>
        </authorList>
    </citation>
    <scope>NUCLEOTIDE SEQUENCE [LARGE SCALE GENOMIC DNA]</scope>
    <source>
        <strain evidence="3">ATCC 56472 / CBS 6340 / NRRL Y-8284</strain>
    </source>
</reference>
<feature type="compositionally biased region" description="Polar residues" evidence="1">
    <location>
        <begin position="154"/>
        <end position="166"/>
    </location>
</feature>
<dbReference type="AlphaFoldDB" id="C5E260"/>
<keyword evidence="3" id="KW-1185">Reference proteome</keyword>
<dbReference type="eggNOG" id="ENOG502SFR5">
    <property type="taxonomic scope" value="Eukaryota"/>
</dbReference>
<evidence type="ECO:0000313" key="3">
    <source>
        <dbReference type="Proteomes" id="UP000002036"/>
    </source>
</evidence>